<sequence length="60" mass="6819">MKSLHPIKEHYLIIGSEGGGSMEELTYLLTIVNIFKGIIDILKYFQEQKKNAKGGNPKRK</sequence>
<name>A0A134A9E6_9BACL</name>
<dbReference type="PATRIC" id="fig|1379.3.peg.42"/>
<comment type="caution">
    <text evidence="1">The sequence shown here is derived from an EMBL/GenBank/DDBJ whole genome shotgun (WGS) entry which is preliminary data.</text>
</comment>
<proteinExistence type="predicted"/>
<dbReference type="EMBL" id="LSDC01000005">
    <property type="protein sequence ID" value="KXB64336.1"/>
    <property type="molecule type" value="Genomic_DNA"/>
</dbReference>
<accession>A0A134A9E6</accession>
<dbReference type="AlphaFoldDB" id="A0A134A9E6"/>
<dbReference type="Proteomes" id="UP000070355">
    <property type="component" value="Unassembled WGS sequence"/>
</dbReference>
<gene>
    <name evidence="1" type="ORF">HMPREF3186_00042</name>
</gene>
<evidence type="ECO:0000313" key="2">
    <source>
        <dbReference type="Proteomes" id="UP000070355"/>
    </source>
</evidence>
<protein>
    <submittedName>
        <fullName evidence="1">Uncharacterized protein</fullName>
    </submittedName>
</protein>
<reference evidence="2" key="1">
    <citation type="submission" date="2016-01" db="EMBL/GenBank/DDBJ databases">
        <authorList>
            <person name="Mitreva M."/>
            <person name="Pepin K.H."/>
            <person name="Mihindukulasuriya K.A."/>
            <person name="Fulton R."/>
            <person name="Fronick C."/>
            <person name="O'Laughlin M."/>
            <person name="Miner T."/>
            <person name="Herter B."/>
            <person name="Rosa B.A."/>
            <person name="Cordes M."/>
            <person name="Tomlinson C."/>
            <person name="Wollam A."/>
            <person name="Palsikar V.B."/>
            <person name="Mardis E.R."/>
            <person name="Wilson R.K."/>
        </authorList>
    </citation>
    <scope>NUCLEOTIDE SEQUENCE [LARGE SCALE GENOMIC DNA]</scope>
    <source>
        <strain evidence="2">DNF01167</strain>
    </source>
</reference>
<organism evidence="1 2">
    <name type="scientific">Gemella haemolysans</name>
    <dbReference type="NCBI Taxonomy" id="1379"/>
    <lineage>
        <taxon>Bacteria</taxon>
        <taxon>Bacillati</taxon>
        <taxon>Bacillota</taxon>
        <taxon>Bacilli</taxon>
        <taxon>Bacillales</taxon>
        <taxon>Gemellaceae</taxon>
        <taxon>Gemella</taxon>
    </lineage>
</organism>
<evidence type="ECO:0000313" key="1">
    <source>
        <dbReference type="EMBL" id="KXB64336.1"/>
    </source>
</evidence>